<reference evidence="2 3" key="1">
    <citation type="submission" date="2018-06" db="EMBL/GenBank/DDBJ databases">
        <title>Comparative genomics reveals the genomic features of Rhizophagus irregularis, R. cerebriforme, R. diaphanum and Gigaspora rosea, and their symbiotic lifestyle signature.</title>
        <authorList>
            <person name="Morin E."/>
            <person name="San Clemente H."/>
            <person name="Chen E.C.H."/>
            <person name="De La Providencia I."/>
            <person name="Hainaut M."/>
            <person name="Kuo A."/>
            <person name="Kohler A."/>
            <person name="Murat C."/>
            <person name="Tang N."/>
            <person name="Roy S."/>
            <person name="Loubradou J."/>
            <person name="Henrissat B."/>
            <person name="Grigoriev I.V."/>
            <person name="Corradi N."/>
            <person name="Roux C."/>
            <person name="Martin F.M."/>
        </authorList>
    </citation>
    <scope>NUCLEOTIDE SEQUENCE [LARGE SCALE GENOMIC DNA]</scope>
    <source>
        <strain evidence="2 3">DAOM 194757</strain>
    </source>
</reference>
<proteinExistence type="predicted"/>
<accession>A0A397UID6</accession>
<name>A0A397UID6_9GLOM</name>
<evidence type="ECO:0000313" key="3">
    <source>
        <dbReference type="Proteomes" id="UP000266673"/>
    </source>
</evidence>
<gene>
    <name evidence="2" type="ORF">C2G38_2207569</name>
</gene>
<comment type="caution">
    <text evidence="2">The sequence shown here is derived from an EMBL/GenBank/DDBJ whole genome shotgun (WGS) entry which is preliminary data.</text>
</comment>
<dbReference type="EMBL" id="QKWP01001314">
    <property type="protein sequence ID" value="RIB09894.1"/>
    <property type="molecule type" value="Genomic_DNA"/>
</dbReference>
<protein>
    <submittedName>
        <fullName evidence="2">Uncharacterized protein</fullName>
    </submittedName>
</protein>
<dbReference type="Proteomes" id="UP000266673">
    <property type="component" value="Unassembled WGS sequence"/>
</dbReference>
<organism evidence="2 3">
    <name type="scientific">Gigaspora rosea</name>
    <dbReference type="NCBI Taxonomy" id="44941"/>
    <lineage>
        <taxon>Eukaryota</taxon>
        <taxon>Fungi</taxon>
        <taxon>Fungi incertae sedis</taxon>
        <taxon>Mucoromycota</taxon>
        <taxon>Glomeromycotina</taxon>
        <taxon>Glomeromycetes</taxon>
        <taxon>Diversisporales</taxon>
        <taxon>Gigasporaceae</taxon>
        <taxon>Gigaspora</taxon>
    </lineage>
</organism>
<dbReference type="AlphaFoldDB" id="A0A397UID6"/>
<evidence type="ECO:0000313" key="2">
    <source>
        <dbReference type="EMBL" id="RIB09894.1"/>
    </source>
</evidence>
<evidence type="ECO:0000256" key="1">
    <source>
        <dbReference type="SAM" id="MobiDB-lite"/>
    </source>
</evidence>
<keyword evidence="3" id="KW-1185">Reference proteome</keyword>
<feature type="region of interest" description="Disordered" evidence="1">
    <location>
        <begin position="253"/>
        <end position="274"/>
    </location>
</feature>
<sequence>MTPTSNFENQFEDSEGTLQLKVIFELLTIKGLLGQLHTATIYKNNAKLFDYIQQALQNLVSTIPNTGYKTVLQNKEEDNNLDKEEKNLLEYFEEKQKNEPLLNERIKQIQSPLSRDGQIVQMAKTLSQEFRKSLFEPTPFYKSPPIALRFGTSEQQDVSVTLKGFLQNWQKWQQTQSNQDPRILQRQNNPFFFEIIEAQKGYKEKDYEVYEYIRKIEKQIYDIFKEYERMNDNFNAQWYYPIKMKIINGNQQEELQSSTSTKEEEEEETSSRYTFLSENIEEINKFRKDPEYGNFNEEIKNS</sequence>